<keyword evidence="1 3" id="KW-0560">Oxidoreductase</keyword>
<reference evidence="5 6" key="1">
    <citation type="submission" date="2022-03" db="EMBL/GenBank/DDBJ databases">
        <title>Agromyces sp. isolated from the gut of P. brevitarsis seulensis larvae.</title>
        <authorList>
            <person name="Won M."/>
            <person name="Kwon S.-W."/>
        </authorList>
    </citation>
    <scope>NUCLEOTIDE SEQUENCE [LARGE SCALE GENOMIC DNA]</scope>
    <source>
        <strain evidence="5 6">KACC 16215</strain>
    </source>
</reference>
<dbReference type="Gene3D" id="3.40.309.10">
    <property type="entry name" value="Aldehyde Dehydrogenase, Chain A, domain 2"/>
    <property type="match status" value="1"/>
</dbReference>
<dbReference type="PROSITE" id="PS00070">
    <property type="entry name" value="ALDEHYDE_DEHYDR_CYS"/>
    <property type="match status" value="1"/>
</dbReference>
<dbReference type="Pfam" id="PF00171">
    <property type="entry name" value="Aldedh"/>
    <property type="match status" value="1"/>
</dbReference>
<gene>
    <name evidence="5" type="ORF">MTP13_00115</name>
</gene>
<comment type="similarity">
    <text evidence="3">Belongs to the aldehyde dehydrogenase family.</text>
</comment>
<accession>A0ABY4AVN5</accession>
<keyword evidence="6" id="KW-1185">Reference proteome</keyword>
<evidence type="ECO:0000256" key="2">
    <source>
        <dbReference type="PROSITE-ProRule" id="PRU10007"/>
    </source>
</evidence>
<evidence type="ECO:0000256" key="1">
    <source>
        <dbReference type="ARBA" id="ARBA00023002"/>
    </source>
</evidence>
<name>A0ABY4AVN5_9MICO</name>
<dbReference type="InterPro" id="IPR016163">
    <property type="entry name" value="Ald_DH_C"/>
</dbReference>
<dbReference type="PANTHER" id="PTHR11699">
    <property type="entry name" value="ALDEHYDE DEHYDROGENASE-RELATED"/>
    <property type="match status" value="1"/>
</dbReference>
<dbReference type="InterPro" id="IPR015590">
    <property type="entry name" value="Aldehyde_DH_dom"/>
</dbReference>
<organism evidence="5 6">
    <name type="scientific">Agromyces soli</name>
    <dbReference type="NCBI Taxonomy" id="659012"/>
    <lineage>
        <taxon>Bacteria</taxon>
        <taxon>Bacillati</taxon>
        <taxon>Actinomycetota</taxon>
        <taxon>Actinomycetes</taxon>
        <taxon>Micrococcales</taxon>
        <taxon>Microbacteriaceae</taxon>
        <taxon>Agromyces</taxon>
    </lineage>
</organism>
<sequence>MTLDTAITTDWIDLAAAAAPEGGAFIDGAYVPALSGETVENRSPVDGRVLNRIAAGVEADVDRAVAAARAAFDDGRWSAAAPRHRKRVLTAFVAGIRRDRVRLATILTADSGKPISASLGEVDGAAAVLEFYTEAIDKWAGEVMPTPGSALALVTREALGVVGAVVPWNFPIGMPMWKIAPALATGNSVVVKPAEQAPLPVIALAELAAEAGLPDGVFNVVPGRGDRAGKALGLHMDVDKIAFTGSTQVGKYFLQYAGQSNLKSVSLECGGKSANIVLADAPDLRAAAKAAALGGFVNGGQICSAGSRLVVEESIRDEFLELVVEASRIWAPGDPFAEDTLMGAIIDTEQLDRVSSYVEIGQQEGARLVTGGSRTRLETGGTYHEPTIFAEVDNRMRIAQEEIFGPVLSVITAKDADDAVRIANDSDYGLAAAVWTSNVSTAHQVSRALRAGTVWVNCYNQADINVPFGGYKQSGNGRDKSLHALDQYTQLKTNWFNLDV</sequence>
<dbReference type="Proteomes" id="UP000831304">
    <property type="component" value="Chromosome"/>
</dbReference>
<dbReference type="InterPro" id="IPR029510">
    <property type="entry name" value="Ald_DH_CS_GLU"/>
</dbReference>
<dbReference type="SUPFAM" id="SSF53720">
    <property type="entry name" value="ALDH-like"/>
    <property type="match status" value="1"/>
</dbReference>
<evidence type="ECO:0000313" key="6">
    <source>
        <dbReference type="Proteomes" id="UP000831304"/>
    </source>
</evidence>
<dbReference type="PROSITE" id="PS00687">
    <property type="entry name" value="ALDEHYDE_DEHYDR_GLU"/>
    <property type="match status" value="1"/>
</dbReference>
<dbReference type="InterPro" id="IPR016162">
    <property type="entry name" value="Ald_DH_N"/>
</dbReference>
<dbReference type="Gene3D" id="3.40.605.10">
    <property type="entry name" value="Aldehyde Dehydrogenase, Chain A, domain 1"/>
    <property type="match status" value="1"/>
</dbReference>
<dbReference type="InterPro" id="IPR016160">
    <property type="entry name" value="Ald_DH_CS_CYS"/>
</dbReference>
<proteinExistence type="inferred from homology"/>
<dbReference type="EMBL" id="CP094533">
    <property type="protein sequence ID" value="UOE26221.1"/>
    <property type="molecule type" value="Genomic_DNA"/>
</dbReference>
<evidence type="ECO:0000256" key="3">
    <source>
        <dbReference type="RuleBase" id="RU003345"/>
    </source>
</evidence>
<evidence type="ECO:0000313" key="5">
    <source>
        <dbReference type="EMBL" id="UOE26221.1"/>
    </source>
</evidence>
<feature type="domain" description="Aldehyde dehydrogenase" evidence="4">
    <location>
        <begin position="35"/>
        <end position="493"/>
    </location>
</feature>
<protein>
    <submittedName>
        <fullName evidence="5">Aldehyde dehydrogenase family protein</fullName>
    </submittedName>
</protein>
<dbReference type="InterPro" id="IPR016161">
    <property type="entry name" value="Ald_DH/histidinol_DH"/>
</dbReference>
<feature type="active site" evidence="2">
    <location>
        <position position="268"/>
    </location>
</feature>
<dbReference type="RefSeq" id="WP_243569053.1">
    <property type="nucleotide sequence ID" value="NZ_BAAARD010000005.1"/>
</dbReference>
<evidence type="ECO:0000259" key="4">
    <source>
        <dbReference type="Pfam" id="PF00171"/>
    </source>
</evidence>